<dbReference type="CDD" id="cd06225">
    <property type="entry name" value="HAMP"/>
    <property type="match status" value="1"/>
</dbReference>
<evidence type="ECO:0000259" key="6">
    <source>
        <dbReference type="PROSITE" id="PS50885"/>
    </source>
</evidence>
<dbReference type="Pfam" id="PF06580">
    <property type="entry name" value="His_kinase"/>
    <property type="match status" value="1"/>
</dbReference>
<dbReference type="AlphaFoldDB" id="E6LS24"/>
<dbReference type="PANTHER" id="PTHR34220:SF7">
    <property type="entry name" value="SENSOR HISTIDINE KINASE YPDA"/>
    <property type="match status" value="1"/>
</dbReference>
<dbReference type="PANTHER" id="PTHR34220">
    <property type="entry name" value="SENSOR HISTIDINE KINASE YPDA"/>
    <property type="match status" value="1"/>
</dbReference>
<name>E6LS24_9FIRM</name>
<dbReference type="RefSeq" id="WP_008752518.1">
    <property type="nucleotide sequence ID" value="NZ_GL622296.1"/>
</dbReference>
<comment type="subcellular location">
    <subcellularLocation>
        <location evidence="1">Membrane</location>
    </subcellularLocation>
</comment>
<keyword evidence="5" id="KW-1133">Transmembrane helix</keyword>
<keyword evidence="3" id="KW-0808">Transferase</keyword>
<dbReference type="GO" id="GO:0000155">
    <property type="term" value="F:phosphorelay sensor kinase activity"/>
    <property type="evidence" value="ECO:0007669"/>
    <property type="project" value="InterPro"/>
</dbReference>
<dbReference type="Pfam" id="PF02518">
    <property type="entry name" value="HATPase_c"/>
    <property type="match status" value="1"/>
</dbReference>
<dbReference type="InterPro" id="IPR010559">
    <property type="entry name" value="Sig_transdc_His_kin_internal"/>
</dbReference>
<proteinExistence type="predicted"/>
<dbReference type="Gene3D" id="6.10.340.10">
    <property type="match status" value="1"/>
</dbReference>
<evidence type="ECO:0000313" key="8">
    <source>
        <dbReference type="Proteomes" id="UP000003434"/>
    </source>
</evidence>
<keyword evidence="4" id="KW-0418">Kinase</keyword>
<dbReference type="Gene3D" id="3.30.565.10">
    <property type="entry name" value="Histidine kinase-like ATPase, C-terminal domain"/>
    <property type="match status" value="1"/>
</dbReference>
<evidence type="ECO:0000256" key="1">
    <source>
        <dbReference type="ARBA" id="ARBA00004370"/>
    </source>
</evidence>
<evidence type="ECO:0000313" key="7">
    <source>
        <dbReference type="EMBL" id="EFU75401.1"/>
    </source>
</evidence>
<dbReference type="SUPFAM" id="SSF55874">
    <property type="entry name" value="ATPase domain of HSP90 chaperone/DNA topoisomerase II/histidine kinase"/>
    <property type="match status" value="1"/>
</dbReference>
<dbReference type="HOGENOM" id="CLU_020473_5_1_9"/>
<comment type="caution">
    <text evidence="7">The sequence shown here is derived from an EMBL/GenBank/DDBJ whole genome shotgun (WGS) entry which is preliminary data.</text>
</comment>
<accession>E6LS24</accession>
<dbReference type="PROSITE" id="PS50885">
    <property type="entry name" value="HAMP"/>
    <property type="match status" value="1"/>
</dbReference>
<keyword evidence="5" id="KW-0472">Membrane</keyword>
<dbReference type="eggNOG" id="COG2972">
    <property type="taxonomic scope" value="Bacteria"/>
</dbReference>
<dbReference type="InterPro" id="IPR003594">
    <property type="entry name" value="HATPase_dom"/>
</dbReference>
<reference evidence="7 8" key="1">
    <citation type="submission" date="2010-12" db="EMBL/GenBank/DDBJ databases">
        <authorList>
            <person name="Muzny D."/>
            <person name="Qin X."/>
            <person name="Deng J."/>
            <person name="Jiang H."/>
            <person name="Liu Y."/>
            <person name="Qu J."/>
            <person name="Song X.-Z."/>
            <person name="Zhang L."/>
            <person name="Thornton R."/>
            <person name="Coyle M."/>
            <person name="Francisco L."/>
            <person name="Jackson L."/>
            <person name="Javaid M."/>
            <person name="Korchina V."/>
            <person name="Kovar C."/>
            <person name="Mata R."/>
            <person name="Mathew T."/>
            <person name="Ngo R."/>
            <person name="Nguyen L."/>
            <person name="Nguyen N."/>
            <person name="Okwuonu G."/>
            <person name="Ongeri F."/>
            <person name="Pham C."/>
            <person name="Simmons D."/>
            <person name="Wilczek-Boney K."/>
            <person name="Hale W."/>
            <person name="Jakkamsetti A."/>
            <person name="Pham P."/>
            <person name="Ruth R."/>
            <person name="San Lucas F."/>
            <person name="Warren J."/>
            <person name="Zhang J."/>
            <person name="Zhao Z."/>
            <person name="Zhou C."/>
            <person name="Zhu D."/>
            <person name="Lee S."/>
            <person name="Bess C."/>
            <person name="Blankenburg K."/>
            <person name="Forbes L."/>
            <person name="Fu Q."/>
            <person name="Gubbala S."/>
            <person name="Hirani K."/>
            <person name="Jayaseelan J.C."/>
            <person name="Lara F."/>
            <person name="Munidasa M."/>
            <person name="Palculict T."/>
            <person name="Patil S."/>
            <person name="Pu L.-L."/>
            <person name="Saada N."/>
            <person name="Tang L."/>
            <person name="Weissenberger G."/>
            <person name="Zhu Y."/>
            <person name="Hemphill L."/>
            <person name="Shang Y."/>
            <person name="Youmans B."/>
            <person name="Ayvaz T."/>
            <person name="Ross M."/>
            <person name="Santibanez J."/>
            <person name="Aqrawi P."/>
            <person name="Gross S."/>
            <person name="Joshi V."/>
            <person name="Fowler G."/>
            <person name="Nazareth L."/>
            <person name="Reid J."/>
            <person name="Worley K."/>
            <person name="Petrosino J."/>
            <person name="Highlander S."/>
            <person name="Gibbs R."/>
        </authorList>
    </citation>
    <scope>NUCLEOTIDE SEQUENCE [LARGE SCALE GENOMIC DNA]</scope>
    <source>
        <strain evidence="7 8">DSM 3986</strain>
    </source>
</reference>
<dbReference type="GO" id="GO:0016020">
    <property type="term" value="C:membrane"/>
    <property type="evidence" value="ECO:0007669"/>
    <property type="project" value="UniProtKB-SubCell"/>
</dbReference>
<gene>
    <name evidence="7" type="ORF">HMPREF0381_2759</name>
</gene>
<evidence type="ECO:0000256" key="2">
    <source>
        <dbReference type="ARBA" id="ARBA00022553"/>
    </source>
</evidence>
<protein>
    <submittedName>
        <fullName evidence="7">HAMP domain protein</fullName>
    </submittedName>
</protein>
<keyword evidence="2" id="KW-0597">Phosphoprotein</keyword>
<dbReference type="SUPFAM" id="SSF158472">
    <property type="entry name" value="HAMP domain-like"/>
    <property type="match status" value="1"/>
</dbReference>
<feature type="domain" description="HAMP" evidence="6">
    <location>
        <begin position="203"/>
        <end position="256"/>
    </location>
</feature>
<evidence type="ECO:0000256" key="4">
    <source>
        <dbReference type="ARBA" id="ARBA00022777"/>
    </source>
</evidence>
<dbReference type="Pfam" id="PF00672">
    <property type="entry name" value="HAMP"/>
    <property type="match status" value="1"/>
</dbReference>
<sequence>MKRKIFNQSIKYKIGIFIIAVITALIVDICFDFFVVEYTSSGFGEILREISVCYELQDALSVEKSQFVYYIRNRDNKEELLKSCKKTDEIVDKLPLDIRYMDKERYSRVWSIKNSYPVYAGKRREIIDSDYDAKDFIEKVYDIYEMQDYLISYGERLMDITLSENNEIYQKQAKFFKRLPFIIGIVLIPIIVWIIYMAIRLQALILSPINKMVEISKNIAKNIFFDKDIVVKNKDEMGDLVNAFNKMKHATAGYITGLEERYELSELLHKEAMEKMKMEKRLNEARFDLLKSQINPHFLFNTLNIIAASANLEDAKDTEDMIRALGNIFRYSLKTDEKQVSLERELSIVKDYMYIQKMRFGDRISYEIVSKVENDKVYIPSFSLQPIVENAIVHGISKKEEGGKVVIRVWERDYMLHIIVADTGVGMRKERLFELRDFMKKRSTAKIGIGFGNIYKRIKNIYKTGDLRIYSKEGKMTVVYFMIPQISI</sequence>
<dbReference type="InterPro" id="IPR036890">
    <property type="entry name" value="HATPase_C_sf"/>
</dbReference>
<evidence type="ECO:0000256" key="3">
    <source>
        <dbReference type="ARBA" id="ARBA00022679"/>
    </source>
</evidence>
<keyword evidence="5" id="KW-0812">Transmembrane</keyword>
<evidence type="ECO:0000256" key="5">
    <source>
        <dbReference type="SAM" id="Phobius"/>
    </source>
</evidence>
<dbReference type="InterPro" id="IPR050640">
    <property type="entry name" value="Bact_2-comp_sensor_kinase"/>
</dbReference>
<dbReference type="Proteomes" id="UP000003434">
    <property type="component" value="Unassembled WGS sequence"/>
</dbReference>
<organism evidence="7 8">
    <name type="scientific">Lachnoanaerobaculum saburreum DSM 3986</name>
    <dbReference type="NCBI Taxonomy" id="887325"/>
    <lineage>
        <taxon>Bacteria</taxon>
        <taxon>Bacillati</taxon>
        <taxon>Bacillota</taxon>
        <taxon>Clostridia</taxon>
        <taxon>Lachnospirales</taxon>
        <taxon>Lachnospiraceae</taxon>
        <taxon>Lachnoanaerobaculum</taxon>
    </lineage>
</organism>
<feature type="transmembrane region" description="Helical" evidence="5">
    <location>
        <begin position="179"/>
        <end position="199"/>
    </location>
</feature>
<dbReference type="InterPro" id="IPR003660">
    <property type="entry name" value="HAMP_dom"/>
</dbReference>
<dbReference type="EMBL" id="AEPW01000106">
    <property type="protein sequence ID" value="EFU75401.1"/>
    <property type="molecule type" value="Genomic_DNA"/>
</dbReference>
<feature type="transmembrane region" description="Helical" evidence="5">
    <location>
        <begin position="12"/>
        <end position="35"/>
    </location>
</feature>